<protein>
    <submittedName>
        <fullName evidence="1">Uncharacterized protein</fullName>
    </submittedName>
</protein>
<dbReference type="RefSeq" id="WP_218468437.1">
    <property type="nucleotide sequence ID" value="NZ_JADRCR010000012.1"/>
</dbReference>
<dbReference type="EMBL" id="JADRCR010000012">
    <property type="protein sequence ID" value="MBK5145557.1"/>
    <property type="molecule type" value="Genomic_DNA"/>
</dbReference>
<accession>A0ABS1IVD8</accession>
<sequence>MNTQILIDTVKEYLEENQYHSSSKDINNILNTRNEVPLMILAMLVEKPLSDAMVNELREIIEHGGRVTGLWISDIARFHDNN</sequence>
<keyword evidence="2" id="KW-1185">Reference proteome</keyword>
<evidence type="ECO:0000313" key="2">
    <source>
        <dbReference type="Proteomes" id="UP001296921"/>
    </source>
</evidence>
<gene>
    <name evidence="1" type="ORF">I2494_17905</name>
</gene>
<dbReference type="Proteomes" id="UP001296921">
    <property type="component" value="Unassembled WGS sequence"/>
</dbReference>
<comment type="caution">
    <text evidence="1">The sequence shown here is derived from an EMBL/GenBank/DDBJ whole genome shotgun (WGS) entry which is preliminary data.</text>
</comment>
<proteinExistence type="predicted"/>
<name>A0ABS1IVD8_9GAMM</name>
<evidence type="ECO:0000313" key="1">
    <source>
        <dbReference type="EMBL" id="MBK5145557.1"/>
    </source>
</evidence>
<organism evidence="1 2">
    <name type="scientific">Limnobaculum allomyrinae</name>
    <dbReference type="NCBI Taxonomy" id="2791986"/>
    <lineage>
        <taxon>Bacteria</taxon>
        <taxon>Pseudomonadati</taxon>
        <taxon>Pseudomonadota</taxon>
        <taxon>Gammaproteobacteria</taxon>
        <taxon>Enterobacterales</taxon>
        <taxon>Budviciaceae</taxon>
        <taxon>Limnobaculum</taxon>
    </lineage>
</organism>
<reference evidence="1 2" key="1">
    <citation type="submission" date="2020-11" db="EMBL/GenBank/DDBJ databases">
        <title>Insectihabitans protaetiae gen. nov. sp. nov. and Insectihabitans allomyrinae sp. nov., isolated from larvae of Protaetia brevitarsis seulensis and Allomyrina dichotoma, respectively.</title>
        <authorList>
            <person name="Lee S.D."/>
            <person name="Byeon Y.-S."/>
            <person name="Kim S.-M."/>
            <person name="Yang H.L."/>
            <person name="Kim I.S."/>
        </authorList>
    </citation>
    <scope>NUCLEOTIDE SEQUENCE [LARGE SCALE GENOMIC DNA]</scope>
    <source>
        <strain evidence="1 2">BWR-B9</strain>
    </source>
</reference>